<dbReference type="InterPro" id="IPR013783">
    <property type="entry name" value="Ig-like_fold"/>
</dbReference>
<reference evidence="13 14" key="1">
    <citation type="submission" date="2016-10" db="EMBL/GenBank/DDBJ databases">
        <authorList>
            <person name="de Groot N.N."/>
        </authorList>
    </citation>
    <scope>NUCLEOTIDE SEQUENCE [LARGE SCALE GENOMIC DNA]</scope>
    <source>
        <strain evidence="13 14">DSM 25383</strain>
    </source>
</reference>
<dbReference type="Pfam" id="PF12833">
    <property type="entry name" value="HTH_18"/>
    <property type="match status" value="1"/>
</dbReference>
<evidence type="ECO:0000256" key="5">
    <source>
        <dbReference type="ARBA" id="ARBA00023125"/>
    </source>
</evidence>
<evidence type="ECO:0000256" key="4">
    <source>
        <dbReference type="ARBA" id="ARBA00023015"/>
    </source>
</evidence>
<dbReference type="STRING" id="1033731.SAMN05444145_107120"/>
<gene>
    <name evidence="13" type="ORF">SAMN05444145_107120</name>
</gene>
<keyword evidence="3 7" id="KW-0597">Phosphoprotein</keyword>
<dbReference type="InterPro" id="IPR003661">
    <property type="entry name" value="HisK_dim/P_dom"/>
</dbReference>
<organism evidence="13 14">
    <name type="scientific">Alistipes timonensis JC136</name>
    <dbReference type="NCBI Taxonomy" id="1033731"/>
    <lineage>
        <taxon>Bacteria</taxon>
        <taxon>Pseudomonadati</taxon>
        <taxon>Bacteroidota</taxon>
        <taxon>Bacteroidia</taxon>
        <taxon>Bacteroidales</taxon>
        <taxon>Rikenellaceae</taxon>
        <taxon>Alistipes</taxon>
    </lineage>
</organism>
<dbReference type="Gene3D" id="3.40.50.2300">
    <property type="match status" value="1"/>
</dbReference>
<dbReference type="Gene3D" id="1.10.287.130">
    <property type="match status" value="1"/>
</dbReference>
<dbReference type="PANTHER" id="PTHR43547">
    <property type="entry name" value="TWO-COMPONENT HISTIDINE KINASE"/>
    <property type="match status" value="1"/>
</dbReference>
<evidence type="ECO:0000259" key="10">
    <source>
        <dbReference type="PROSITE" id="PS01124"/>
    </source>
</evidence>
<dbReference type="Pfam" id="PF07495">
    <property type="entry name" value="Y_Y_Y"/>
    <property type="match status" value="1"/>
</dbReference>
<sequence>MRRLLTLLSWMLLLQTPASAQHDGIIWNYEHLSRNDGLSGNRITALCDDMYGRIWIGTSQGLDIYDSRHLRKIEEFAGLEICSLYDAGERIFIGSALFVGVYDYAGGCFSRLTWEGEDVGYVRTILQVGSEILLKTQTRLFRCDGDRLTLVADHTPYNYLCCDKFGQLWGLAKDRVCRIDETFGVAAVYELSSADQSPLVGVCIYADSKGCVWVGTVKDGLFRYNRVADEFRREQVARQFGVPEIENIASLSEDRYDRLWIGHNNGVSVYDYNNDFFCNYVCEHNDNAVLNTVVSIFRTRRQDMLLGTYFSGLFSVGGLDSGVEYYTLGSTGEHLRSQSVAANGILRDEQRNWWVATNSTGINVLDPSGNFLRRISSRSRGINDNILTLQRDVRGNLWAGSLSSGLYCLTPGGALRHYTHHAGDEASLSGGNVQLLCPLNADTLFVAHEKGVDIYRYATDSFVQVCKCGTEEFALYNVLTHGDKVYFVNFGSVLCYDRGRGRMSEYPVPATEELRPYLQCGWMDGDGCLWLGTTKGDVWRFEEGRFTPAVQDHPRIKSGIVGMQGDAAGNLWLAAGNDLFRLDTASRLRRFSLAKGMGINEFNVRSGYVGREGEICFGTTSGLVCFWPAKLEGDLRQQPTLFISGLKLFNKPVEIGGGVLKFPVNDTQEITLAHKQTFLTFEVSVIDYDIFRTAPYSCLYRLENFDDNWYELGPQGEITYTGLPTGRYELSVRLVSDDGEVLAEKRIALRVRPPVLLSGWMIALYLLVLGFVVWQFVRLVRRQRHARGLVEQARRERETRDRINAMKLDFFSCISYEFKTPLSVISTLQDSVLPPPDGDAGSDSAIFRRNIERLDFLVNQLLDFRNIESRNISVSIRKYDLVPFLRNIYETFVPLYNRKQITHGFHAGVESLPMLFDAAKMEMLVGNLLDNSFKSVQPGGESTLKLTFDGRLAVIELFNSGPCLTEEQKKAIFQPYNSAGLPNGGIGLALVKSIARLFDIRLSVESVPQRGNVFRVEMAVGQDDGAVTERPDAATGIVGRIVDNTSYFEDVSQPRFLDAEGHRKFRILLVENDADSKRVLEKRLQKHFHVSSAATGDEALLLLKSQSIDVVISDMQLADTNGFDLCSMIKNSNRTRHIPVILESFELSGENRIRALQCGADAMFQKPINLQELFLRLNNLLRTKDVLRDYYMTAGSVGITTPELNNTDERFILSVTDYIHAHLDDPGLSVNELARFANISRTQLYLSIKRLTDRTPSDFILQIKMREAAEWLRTTAMTASEISYKLGYCNPNHFSRQFKEYHGASPGEYRRRHAKPGA</sequence>
<dbReference type="InterPro" id="IPR003594">
    <property type="entry name" value="HATPase_dom"/>
</dbReference>
<dbReference type="GO" id="GO:0003700">
    <property type="term" value="F:DNA-binding transcription factor activity"/>
    <property type="evidence" value="ECO:0007669"/>
    <property type="project" value="InterPro"/>
</dbReference>
<dbReference type="SMART" id="SM00387">
    <property type="entry name" value="HATPase_c"/>
    <property type="match status" value="1"/>
</dbReference>
<dbReference type="SMART" id="SM00342">
    <property type="entry name" value="HTH_ARAC"/>
    <property type="match status" value="1"/>
</dbReference>
<keyword evidence="13" id="KW-0418">Kinase</keyword>
<evidence type="ECO:0000259" key="11">
    <source>
        <dbReference type="PROSITE" id="PS50109"/>
    </source>
</evidence>
<dbReference type="SUPFAM" id="SSF63829">
    <property type="entry name" value="Calcium-dependent phosphotriesterase"/>
    <property type="match status" value="2"/>
</dbReference>
<dbReference type="Pfam" id="PF02518">
    <property type="entry name" value="HATPase_c"/>
    <property type="match status" value="1"/>
</dbReference>
<evidence type="ECO:0000256" key="8">
    <source>
        <dbReference type="SAM" id="Phobius"/>
    </source>
</evidence>
<dbReference type="SMART" id="SM00448">
    <property type="entry name" value="REC"/>
    <property type="match status" value="1"/>
</dbReference>
<dbReference type="GO" id="GO:0043565">
    <property type="term" value="F:sequence-specific DNA binding"/>
    <property type="evidence" value="ECO:0007669"/>
    <property type="project" value="InterPro"/>
</dbReference>
<feature type="signal peptide" evidence="9">
    <location>
        <begin position="1"/>
        <end position="20"/>
    </location>
</feature>
<proteinExistence type="predicted"/>
<dbReference type="SUPFAM" id="SSF47384">
    <property type="entry name" value="Homodimeric domain of signal transducing histidine kinase"/>
    <property type="match status" value="1"/>
</dbReference>
<dbReference type="Pfam" id="PF00072">
    <property type="entry name" value="Response_reg"/>
    <property type="match status" value="1"/>
</dbReference>
<keyword evidence="8" id="KW-1133">Transmembrane helix</keyword>
<dbReference type="SUPFAM" id="SSF52172">
    <property type="entry name" value="CheY-like"/>
    <property type="match status" value="1"/>
</dbReference>
<feature type="domain" description="Histidine kinase" evidence="11">
    <location>
        <begin position="813"/>
        <end position="1022"/>
    </location>
</feature>
<dbReference type="PROSITE" id="PS50110">
    <property type="entry name" value="RESPONSE_REGULATORY"/>
    <property type="match status" value="1"/>
</dbReference>
<feature type="chain" id="PRO_5010260054" description="histidine kinase" evidence="9">
    <location>
        <begin position="21"/>
        <end position="1318"/>
    </location>
</feature>
<evidence type="ECO:0000259" key="12">
    <source>
        <dbReference type="PROSITE" id="PS50110"/>
    </source>
</evidence>
<feature type="domain" description="HTH araC/xylS-type" evidence="10">
    <location>
        <begin position="1213"/>
        <end position="1312"/>
    </location>
</feature>
<feature type="modified residue" description="4-aspartylphosphate" evidence="7">
    <location>
        <position position="1114"/>
    </location>
</feature>
<dbReference type="InterPro" id="IPR011110">
    <property type="entry name" value="Reg_prop"/>
</dbReference>
<name>A0A1H4EID4_9BACT</name>
<evidence type="ECO:0000256" key="1">
    <source>
        <dbReference type="ARBA" id="ARBA00000085"/>
    </source>
</evidence>
<dbReference type="CDD" id="cd00156">
    <property type="entry name" value="REC"/>
    <property type="match status" value="1"/>
</dbReference>
<evidence type="ECO:0000256" key="9">
    <source>
        <dbReference type="SAM" id="SignalP"/>
    </source>
</evidence>
<keyword evidence="8" id="KW-0812">Transmembrane</keyword>
<dbReference type="SUPFAM" id="SSF46689">
    <property type="entry name" value="Homeodomain-like"/>
    <property type="match status" value="1"/>
</dbReference>
<keyword evidence="13" id="KW-0808">Transferase</keyword>
<dbReference type="InterPro" id="IPR036890">
    <property type="entry name" value="HATPase_C_sf"/>
</dbReference>
<dbReference type="PRINTS" id="PR00032">
    <property type="entry name" value="HTHARAC"/>
</dbReference>
<dbReference type="InterPro" id="IPR009057">
    <property type="entry name" value="Homeodomain-like_sf"/>
</dbReference>
<dbReference type="Proteomes" id="UP000183253">
    <property type="component" value="Unassembled WGS sequence"/>
</dbReference>
<keyword evidence="9" id="KW-0732">Signal</keyword>
<protein>
    <recommendedName>
        <fullName evidence="2">histidine kinase</fullName>
        <ecNumber evidence="2">2.7.13.3</ecNumber>
    </recommendedName>
</protein>
<dbReference type="InterPro" id="IPR036097">
    <property type="entry name" value="HisK_dim/P_sf"/>
</dbReference>
<dbReference type="CDD" id="cd00082">
    <property type="entry name" value="HisKA"/>
    <property type="match status" value="1"/>
</dbReference>
<keyword evidence="6" id="KW-0804">Transcription</keyword>
<dbReference type="InterPro" id="IPR011006">
    <property type="entry name" value="CheY-like_superfamily"/>
</dbReference>
<dbReference type="Gene3D" id="3.30.565.10">
    <property type="entry name" value="Histidine kinase-like ATPase, C-terminal domain"/>
    <property type="match status" value="1"/>
</dbReference>
<dbReference type="Gene3D" id="2.130.10.10">
    <property type="entry name" value="YVTN repeat-like/Quinoprotein amine dehydrogenase"/>
    <property type="match status" value="3"/>
</dbReference>
<dbReference type="InterPro" id="IPR005467">
    <property type="entry name" value="His_kinase_dom"/>
</dbReference>
<dbReference type="GO" id="GO:0000155">
    <property type="term" value="F:phosphorelay sensor kinase activity"/>
    <property type="evidence" value="ECO:0007669"/>
    <property type="project" value="InterPro"/>
</dbReference>
<feature type="transmembrane region" description="Helical" evidence="8">
    <location>
        <begin position="755"/>
        <end position="777"/>
    </location>
</feature>
<dbReference type="InterPro" id="IPR001789">
    <property type="entry name" value="Sig_transdc_resp-reg_receiver"/>
</dbReference>
<dbReference type="InterPro" id="IPR015943">
    <property type="entry name" value="WD40/YVTN_repeat-like_dom_sf"/>
</dbReference>
<evidence type="ECO:0000313" key="14">
    <source>
        <dbReference type="Proteomes" id="UP000183253"/>
    </source>
</evidence>
<keyword evidence="5" id="KW-0238">DNA-binding</keyword>
<dbReference type="InterPro" id="IPR011123">
    <property type="entry name" value="Y_Y_Y"/>
</dbReference>
<keyword evidence="4" id="KW-0805">Transcription regulation</keyword>
<dbReference type="InterPro" id="IPR020449">
    <property type="entry name" value="Tscrpt_reg_AraC-type_HTH"/>
</dbReference>
<dbReference type="EC" id="2.7.13.3" evidence="2"/>
<dbReference type="SUPFAM" id="SSF55874">
    <property type="entry name" value="ATPase domain of HSP90 chaperone/DNA topoisomerase II/histidine kinase"/>
    <property type="match status" value="1"/>
</dbReference>
<dbReference type="PROSITE" id="PS50109">
    <property type="entry name" value="HIS_KIN"/>
    <property type="match status" value="1"/>
</dbReference>
<dbReference type="InterPro" id="IPR018060">
    <property type="entry name" value="HTH_AraC"/>
</dbReference>
<evidence type="ECO:0000256" key="2">
    <source>
        <dbReference type="ARBA" id="ARBA00012438"/>
    </source>
</evidence>
<evidence type="ECO:0000313" key="13">
    <source>
        <dbReference type="EMBL" id="SEA84783.1"/>
    </source>
</evidence>
<dbReference type="RefSeq" id="WP_044106679.1">
    <property type="nucleotide sequence ID" value="NZ_CAEG01000016.1"/>
</dbReference>
<evidence type="ECO:0000256" key="3">
    <source>
        <dbReference type="ARBA" id="ARBA00022553"/>
    </source>
</evidence>
<dbReference type="OrthoDB" id="9809670at2"/>
<dbReference type="Gene3D" id="1.10.10.60">
    <property type="entry name" value="Homeodomain-like"/>
    <property type="match status" value="1"/>
</dbReference>
<dbReference type="EMBL" id="FNRI01000007">
    <property type="protein sequence ID" value="SEA84783.1"/>
    <property type="molecule type" value="Genomic_DNA"/>
</dbReference>
<evidence type="ECO:0000256" key="7">
    <source>
        <dbReference type="PROSITE-ProRule" id="PRU00169"/>
    </source>
</evidence>
<dbReference type="Pfam" id="PF07494">
    <property type="entry name" value="Reg_prop"/>
    <property type="match status" value="1"/>
</dbReference>
<dbReference type="PROSITE" id="PS01124">
    <property type="entry name" value="HTH_ARAC_FAMILY_2"/>
    <property type="match status" value="1"/>
</dbReference>
<evidence type="ECO:0000256" key="6">
    <source>
        <dbReference type="ARBA" id="ARBA00023163"/>
    </source>
</evidence>
<dbReference type="PANTHER" id="PTHR43547:SF2">
    <property type="entry name" value="HYBRID SIGNAL TRANSDUCTION HISTIDINE KINASE C"/>
    <property type="match status" value="1"/>
</dbReference>
<accession>A0A1H4EID4</accession>
<dbReference type="Gene3D" id="2.60.40.10">
    <property type="entry name" value="Immunoglobulins"/>
    <property type="match status" value="1"/>
</dbReference>
<feature type="domain" description="Response regulatory" evidence="12">
    <location>
        <begin position="1066"/>
        <end position="1181"/>
    </location>
</feature>
<keyword evidence="14" id="KW-1185">Reference proteome</keyword>
<comment type="catalytic activity">
    <reaction evidence="1">
        <text>ATP + protein L-histidine = ADP + protein N-phospho-L-histidine.</text>
        <dbReference type="EC" id="2.7.13.3"/>
    </reaction>
</comment>
<keyword evidence="8" id="KW-0472">Membrane</keyword>